<feature type="transmembrane region" description="Helical" evidence="8">
    <location>
        <begin position="412"/>
        <end position="441"/>
    </location>
</feature>
<feature type="transmembrane region" description="Helical" evidence="8">
    <location>
        <begin position="381"/>
        <end position="406"/>
    </location>
</feature>
<evidence type="ECO:0000256" key="5">
    <source>
        <dbReference type="ARBA" id="ARBA00023136"/>
    </source>
</evidence>
<dbReference type="InterPro" id="IPR000731">
    <property type="entry name" value="SSD"/>
</dbReference>
<keyword evidence="6" id="KW-0175">Coiled coil</keyword>
<feature type="compositionally biased region" description="Low complexity" evidence="7">
    <location>
        <begin position="837"/>
        <end position="847"/>
    </location>
</feature>
<name>A0AAE6XN64_9MICO</name>
<evidence type="ECO:0000256" key="4">
    <source>
        <dbReference type="ARBA" id="ARBA00022989"/>
    </source>
</evidence>
<feature type="transmembrane region" description="Helical" evidence="8">
    <location>
        <begin position="772"/>
        <end position="795"/>
    </location>
</feature>
<evidence type="ECO:0000313" key="10">
    <source>
        <dbReference type="EMBL" id="QIS43698.1"/>
    </source>
</evidence>
<dbReference type="InterPro" id="IPR050545">
    <property type="entry name" value="Mycobact_MmpL"/>
</dbReference>
<protein>
    <submittedName>
        <fullName evidence="10">MMPL family transporter</fullName>
    </submittedName>
</protein>
<dbReference type="InterPro" id="IPR001036">
    <property type="entry name" value="Acrflvin-R"/>
</dbReference>
<keyword evidence="4 8" id="KW-1133">Transmembrane helix</keyword>
<evidence type="ECO:0000256" key="2">
    <source>
        <dbReference type="ARBA" id="ARBA00022475"/>
    </source>
</evidence>
<feature type="coiled-coil region" evidence="6">
    <location>
        <begin position="138"/>
        <end position="199"/>
    </location>
</feature>
<feature type="transmembrane region" description="Helical" evidence="8">
    <location>
        <begin position="698"/>
        <end position="718"/>
    </location>
</feature>
<feature type="transmembrane region" description="Helical" evidence="8">
    <location>
        <begin position="661"/>
        <end position="686"/>
    </location>
</feature>
<evidence type="ECO:0000256" key="8">
    <source>
        <dbReference type="SAM" id="Phobius"/>
    </source>
</evidence>
<organism evidence="10 11">
    <name type="scientific">Clavibacter capsici</name>
    <dbReference type="NCBI Taxonomy" id="1874630"/>
    <lineage>
        <taxon>Bacteria</taxon>
        <taxon>Bacillati</taxon>
        <taxon>Actinomycetota</taxon>
        <taxon>Actinomycetes</taxon>
        <taxon>Micrococcales</taxon>
        <taxon>Microbacteriaceae</taxon>
        <taxon>Clavibacter</taxon>
    </lineage>
</organism>
<feature type="transmembrane region" description="Helical" evidence="8">
    <location>
        <begin position="630"/>
        <end position="654"/>
    </location>
</feature>
<accession>A0AAE6XN64</accession>
<feature type="transmembrane region" description="Helical" evidence="8">
    <location>
        <begin position="312"/>
        <end position="332"/>
    </location>
</feature>
<dbReference type="PROSITE" id="PS50156">
    <property type="entry name" value="SSD"/>
    <property type="match status" value="1"/>
</dbReference>
<evidence type="ECO:0000256" key="7">
    <source>
        <dbReference type="SAM" id="MobiDB-lite"/>
    </source>
</evidence>
<dbReference type="Pfam" id="PF03176">
    <property type="entry name" value="MMPL"/>
    <property type="match status" value="2"/>
</dbReference>
<feature type="domain" description="SSD" evidence="9">
    <location>
        <begin position="308"/>
        <end position="440"/>
    </location>
</feature>
<evidence type="ECO:0000256" key="1">
    <source>
        <dbReference type="ARBA" id="ARBA00004651"/>
    </source>
</evidence>
<keyword evidence="3 8" id="KW-0812">Transmembrane</keyword>
<feature type="transmembrane region" description="Helical" evidence="8">
    <location>
        <begin position="478"/>
        <end position="497"/>
    </location>
</feature>
<comment type="subcellular location">
    <subcellularLocation>
        <location evidence="1">Cell membrane</location>
        <topology evidence="1">Multi-pass membrane protein</topology>
    </subcellularLocation>
</comment>
<gene>
    <name evidence="10" type="ORF">GW570_00560</name>
</gene>
<evidence type="ECO:0000256" key="6">
    <source>
        <dbReference type="SAM" id="Coils"/>
    </source>
</evidence>
<dbReference type="InterPro" id="IPR004869">
    <property type="entry name" value="MMPL_dom"/>
</dbReference>
<feature type="transmembrane region" description="Helical" evidence="8">
    <location>
        <begin position="285"/>
        <end position="305"/>
    </location>
</feature>
<dbReference type="Proteomes" id="UP000503164">
    <property type="component" value="Chromosome"/>
</dbReference>
<dbReference type="KEGG" id="ccap:AES38_00550"/>
<dbReference type="EMBL" id="CP048049">
    <property type="protein sequence ID" value="QIS43698.1"/>
    <property type="molecule type" value="Genomic_DNA"/>
</dbReference>
<feature type="transmembrane region" description="Helical" evidence="8">
    <location>
        <begin position="16"/>
        <end position="38"/>
    </location>
</feature>
<dbReference type="AlphaFoldDB" id="A0AAE6XN64"/>
<keyword evidence="5 8" id="KW-0472">Membrane</keyword>
<dbReference type="Gene3D" id="1.20.1640.10">
    <property type="entry name" value="Multidrug efflux transporter AcrB transmembrane domain"/>
    <property type="match status" value="2"/>
</dbReference>
<reference evidence="10 11" key="1">
    <citation type="journal article" date="2020" name="Mol. Plant Pathol.">
        <title>Plasmid composition and the chpG gene determine the virulence level of Clavibacter capsici natural isolates in pepper.</title>
        <authorList>
            <person name="Hwang I.S."/>
            <person name="Lee H.M."/>
            <person name="Oh E.J."/>
            <person name="Lee S."/>
            <person name="Heu S."/>
            <person name="Oh C.S."/>
        </authorList>
    </citation>
    <scope>NUCLEOTIDE SEQUENCE [LARGE SCALE GENOMIC DNA]</scope>
    <source>
        <strain evidence="10 11">1101</strain>
    </source>
</reference>
<proteinExistence type="predicted"/>
<feature type="region of interest" description="Disordered" evidence="7">
    <location>
        <begin position="834"/>
        <end position="874"/>
    </location>
</feature>
<dbReference type="GO" id="GO:0005886">
    <property type="term" value="C:plasma membrane"/>
    <property type="evidence" value="ECO:0007669"/>
    <property type="project" value="UniProtKB-SubCell"/>
</dbReference>
<feature type="transmembrane region" description="Helical" evidence="8">
    <location>
        <begin position="338"/>
        <end position="360"/>
    </location>
</feature>
<feature type="transmembrane region" description="Helical" evidence="8">
    <location>
        <begin position="746"/>
        <end position="766"/>
    </location>
</feature>
<keyword evidence="2" id="KW-1003">Cell membrane</keyword>
<sequence>MASVLYRLGSMAARRAWLVIVSWVVILGIGVGSFLAFAGTLGNSFDIPGTASGAVTDELAQTLPDTAGGTGTVVYTTTDGSAFTDQQKADISALATSAGDLPGVARVVDPFAVTQQRADQAAQLTSGDAQITAGRTQLDAAQQQLDAGKAQLDAGQQQLTAARQQAEAAGAPAAQIAALDAQQAQLDAQTQALQQQQATVDSSRAQLDAGAEQAELGRTLLGLTDGIGVVSADGSTAIVNVSFTDPRLELSEETKQEAIAHFQDAPVDGTRVDFATDLAQGVPEIFGIGEVVGLVFAAIVLIVMLGTLIAAALPIVTAVVGVGVGVTASLAFSGVVDMASVTPVLGVMLGLAVGIDYSLFIVNRHRKQMLAGTGVRESIGLATGTSGTAVVFAGSTVIVALLALNITGVPFLALMGTVGAVCVLVAVLVAITLTPAVLGLAGTRVLRKRDRAAAAEAGRAAHPGESAKALKPMSTARAVLTVVGTVVALLVVAIPSLSMRLGLPDGSSEPAGSTSQRAFTTVAAEFGEGANGPLLVVADVPSGVAADDLLATQVDVAQALHDLDDVVAVAPVANTDDGSVLAFQVLPEEGPNSASTEELVQDIRALPELDGGISLGVAGQAATNIDISEALAAVLPLYLLVVVGLSLLILIVVFRSILLPLIATGGFVLSLFATYGLIVAVFQFGWGASLIGLESSGPILSFLPVILVGILFGLAMDYQLFLASGMREAYVHGAEARLAVVQGFRAGRAVVTAAALIMVSVFGGFVFSESTIIRSIGFGLAFGVLLDAFVVRMLLMPALMHLLGRSAWWLPRWLDRILPDVDIEGAALERTHPHASAPAADLPAGLPADGGHGAHAAPPTASTIQAETAAAPRD</sequence>
<evidence type="ECO:0000313" key="11">
    <source>
        <dbReference type="Proteomes" id="UP000503164"/>
    </source>
</evidence>
<dbReference type="SUPFAM" id="SSF82866">
    <property type="entry name" value="Multidrug efflux transporter AcrB transmembrane domain"/>
    <property type="match status" value="2"/>
</dbReference>
<dbReference type="PANTHER" id="PTHR33406">
    <property type="entry name" value="MEMBRANE PROTEIN MJ1562-RELATED"/>
    <property type="match status" value="1"/>
</dbReference>
<keyword evidence="11" id="KW-1185">Reference proteome</keyword>
<dbReference type="PANTHER" id="PTHR33406:SF13">
    <property type="entry name" value="MEMBRANE PROTEIN YDFJ"/>
    <property type="match status" value="1"/>
</dbReference>
<dbReference type="GO" id="GO:0022857">
    <property type="term" value="F:transmembrane transporter activity"/>
    <property type="evidence" value="ECO:0007669"/>
    <property type="project" value="InterPro"/>
</dbReference>
<evidence type="ECO:0000256" key="3">
    <source>
        <dbReference type="ARBA" id="ARBA00022692"/>
    </source>
</evidence>
<dbReference type="RefSeq" id="WP_053773330.1">
    <property type="nucleotide sequence ID" value="NZ_CP012573.1"/>
</dbReference>
<evidence type="ECO:0000259" key="9">
    <source>
        <dbReference type="PROSITE" id="PS50156"/>
    </source>
</evidence>
<dbReference type="PRINTS" id="PR00702">
    <property type="entry name" value="ACRIFLAVINRP"/>
</dbReference>